<keyword evidence="2" id="KW-1133">Transmembrane helix</keyword>
<comment type="caution">
    <text evidence="3">The sequence shown here is derived from an EMBL/GenBank/DDBJ whole genome shotgun (WGS) entry which is preliminary data.</text>
</comment>
<evidence type="ECO:0000256" key="1">
    <source>
        <dbReference type="SAM" id="MobiDB-lite"/>
    </source>
</evidence>
<feature type="transmembrane region" description="Helical" evidence="2">
    <location>
        <begin position="325"/>
        <end position="345"/>
    </location>
</feature>
<feature type="region of interest" description="Disordered" evidence="1">
    <location>
        <begin position="395"/>
        <end position="419"/>
    </location>
</feature>
<keyword evidence="4" id="KW-1185">Reference proteome</keyword>
<feature type="transmembrane region" description="Helical" evidence="2">
    <location>
        <begin position="243"/>
        <end position="264"/>
    </location>
</feature>
<reference evidence="3" key="1">
    <citation type="journal article" date="2021" name="Nat. Commun.">
        <title>Genetic determinants of endophytism in the Arabidopsis root mycobiome.</title>
        <authorList>
            <person name="Mesny F."/>
            <person name="Miyauchi S."/>
            <person name="Thiergart T."/>
            <person name="Pickel B."/>
            <person name="Atanasova L."/>
            <person name="Karlsson M."/>
            <person name="Huettel B."/>
            <person name="Barry K.W."/>
            <person name="Haridas S."/>
            <person name="Chen C."/>
            <person name="Bauer D."/>
            <person name="Andreopoulos W."/>
            <person name="Pangilinan J."/>
            <person name="LaButti K."/>
            <person name="Riley R."/>
            <person name="Lipzen A."/>
            <person name="Clum A."/>
            <person name="Drula E."/>
            <person name="Henrissat B."/>
            <person name="Kohler A."/>
            <person name="Grigoriev I.V."/>
            <person name="Martin F.M."/>
            <person name="Hacquard S."/>
        </authorList>
    </citation>
    <scope>NUCLEOTIDE SEQUENCE</scope>
    <source>
        <strain evidence="3">MPI-SDFR-AT-0068</strain>
    </source>
</reference>
<feature type="transmembrane region" description="Helical" evidence="2">
    <location>
        <begin position="357"/>
        <end position="381"/>
    </location>
</feature>
<organism evidence="3 4">
    <name type="scientific">Fusarium tricinctum</name>
    <dbReference type="NCBI Taxonomy" id="61284"/>
    <lineage>
        <taxon>Eukaryota</taxon>
        <taxon>Fungi</taxon>
        <taxon>Dikarya</taxon>
        <taxon>Ascomycota</taxon>
        <taxon>Pezizomycotina</taxon>
        <taxon>Sordariomycetes</taxon>
        <taxon>Hypocreomycetidae</taxon>
        <taxon>Hypocreales</taxon>
        <taxon>Nectriaceae</taxon>
        <taxon>Fusarium</taxon>
        <taxon>Fusarium tricinctum species complex</taxon>
    </lineage>
</organism>
<dbReference type="InterPro" id="IPR016833">
    <property type="entry name" value="Put_Na-Bile_cotransptr"/>
</dbReference>
<accession>A0A8K0S2S3</accession>
<sequence length="419" mass="45688">MSSLEKQKPPKRGVIGWVKKVANLILAQYLVIGFAIACVLGYFFPSVAQHGGVIRSEYSILYGAVAFIFVVSGLQLSPEKLRKNVTNWRLHILVHGISFAVIPAIVLAIVHISIAAGALTSQTPSPPILIGLLTTACLPTTIASNVVMTRASGGDEAAAIISVVIGNVAGAFLSPLLIYGFFPTGHPEELDDWRPASPATLGHMYADVAKQLCLSVVLPLVVGQAIRWKWEERTVKVLNALKLAKVSTLCLVLLVWTTFSGAFGTGALKDLSTSNVLFLVFMNVGLYALFTVICFLLARPPESLVRLASSSWLGSVFKRMSKEQTIAVCFCGAAKTTSLGIPLVSSMWARADDLTRAYIQIPVLLYTIEQVFMAQGLVYVFRWYMRRGNKHHIDEETEQDTGVERQSTEAQQQPHDLSK</sequence>
<dbReference type="OrthoDB" id="188035at2759"/>
<feature type="transmembrane region" description="Helical" evidence="2">
    <location>
        <begin position="90"/>
        <end position="116"/>
    </location>
</feature>
<proteinExistence type="predicted"/>
<feature type="compositionally biased region" description="Polar residues" evidence="1">
    <location>
        <begin position="408"/>
        <end position="419"/>
    </location>
</feature>
<feature type="transmembrane region" description="Helical" evidence="2">
    <location>
        <begin position="276"/>
        <end position="298"/>
    </location>
</feature>
<feature type="transmembrane region" description="Helical" evidence="2">
    <location>
        <begin position="59"/>
        <end position="78"/>
    </location>
</feature>
<evidence type="ECO:0000313" key="3">
    <source>
        <dbReference type="EMBL" id="KAH7252192.1"/>
    </source>
</evidence>
<dbReference type="Proteomes" id="UP000813427">
    <property type="component" value="Unassembled WGS sequence"/>
</dbReference>
<gene>
    <name evidence="3" type="ORF">BKA59DRAFT_554566</name>
</gene>
<keyword evidence="2" id="KW-0472">Membrane</keyword>
<name>A0A8K0S2S3_9HYPO</name>
<feature type="transmembrane region" description="Helical" evidence="2">
    <location>
        <begin position="128"/>
        <end position="147"/>
    </location>
</feature>
<dbReference type="PANTHER" id="PTHR18640">
    <property type="entry name" value="SOLUTE CARRIER FAMILY 10 MEMBER 7"/>
    <property type="match status" value="1"/>
</dbReference>
<protein>
    <submittedName>
        <fullName evidence="3">Sodium bile acid cotransporter</fullName>
    </submittedName>
</protein>
<keyword evidence="2" id="KW-0812">Transmembrane</keyword>
<feature type="transmembrane region" description="Helical" evidence="2">
    <location>
        <begin position="21"/>
        <end position="44"/>
    </location>
</feature>
<dbReference type="InterPro" id="IPR038770">
    <property type="entry name" value="Na+/solute_symporter_sf"/>
</dbReference>
<feature type="transmembrane region" description="Helical" evidence="2">
    <location>
        <begin position="159"/>
        <end position="182"/>
    </location>
</feature>
<dbReference type="GO" id="GO:0005886">
    <property type="term" value="C:plasma membrane"/>
    <property type="evidence" value="ECO:0007669"/>
    <property type="project" value="TreeGrafter"/>
</dbReference>
<dbReference type="Gene3D" id="1.20.1530.20">
    <property type="match status" value="1"/>
</dbReference>
<dbReference type="AlphaFoldDB" id="A0A8K0S2S3"/>
<dbReference type="PIRSF" id="PIRSF026166">
    <property type="entry name" value="UCP026166"/>
    <property type="match status" value="1"/>
</dbReference>
<evidence type="ECO:0000256" key="2">
    <source>
        <dbReference type="SAM" id="Phobius"/>
    </source>
</evidence>
<dbReference type="Pfam" id="PF13593">
    <property type="entry name" value="SBF_like"/>
    <property type="match status" value="1"/>
</dbReference>
<feature type="transmembrane region" description="Helical" evidence="2">
    <location>
        <begin position="202"/>
        <end position="222"/>
    </location>
</feature>
<dbReference type="EMBL" id="JAGPXF010000003">
    <property type="protein sequence ID" value="KAH7252192.1"/>
    <property type="molecule type" value="Genomic_DNA"/>
</dbReference>
<evidence type="ECO:0000313" key="4">
    <source>
        <dbReference type="Proteomes" id="UP000813427"/>
    </source>
</evidence>
<dbReference type="PANTHER" id="PTHR18640:SF5">
    <property type="entry name" value="SODIUM_BILE ACID COTRANSPORTER 7"/>
    <property type="match status" value="1"/>
</dbReference>